<dbReference type="Proteomes" id="UP000013964">
    <property type="component" value="Chromosome"/>
</dbReference>
<keyword evidence="2" id="KW-0812">Transmembrane</keyword>
<evidence type="ECO:0000313" key="4">
    <source>
        <dbReference type="Proteomes" id="UP000013964"/>
    </source>
</evidence>
<dbReference type="AlphaFoldDB" id="R4U2A9"/>
<dbReference type="HOGENOM" id="CLU_1420665_0_0_14"/>
<protein>
    <submittedName>
        <fullName evidence="3">Uncharacterized protein</fullName>
    </submittedName>
</protein>
<evidence type="ECO:0000313" key="3">
    <source>
        <dbReference type="EMBL" id="AGM25492.1"/>
    </source>
</evidence>
<evidence type="ECO:0000256" key="1">
    <source>
        <dbReference type="SAM" id="Coils"/>
    </source>
</evidence>
<organism evidence="3 4">
    <name type="scientific">Spiroplasma chrysopicola DF-1</name>
    <dbReference type="NCBI Taxonomy" id="1276227"/>
    <lineage>
        <taxon>Bacteria</taxon>
        <taxon>Bacillati</taxon>
        <taxon>Mycoplasmatota</taxon>
        <taxon>Mollicutes</taxon>
        <taxon>Entomoplasmatales</taxon>
        <taxon>Spiroplasmataceae</taxon>
        <taxon>Spiroplasma</taxon>
    </lineage>
</organism>
<keyword evidence="2" id="KW-0472">Membrane</keyword>
<proteinExistence type="predicted"/>
<dbReference type="EMBL" id="CP005077">
    <property type="protein sequence ID" value="AGM25492.1"/>
    <property type="molecule type" value="Genomic_DNA"/>
</dbReference>
<accession>R4U2A9</accession>
<reference evidence="3 4" key="1">
    <citation type="journal article" date="2013" name="Genome Biol. Evol.">
        <title>Complete genomes of two dipteran-associated spiroplasmas provided insights into the origin, dynamics, and impacts of viral invasion in spiroplasma.</title>
        <authorList>
            <person name="Ku C."/>
            <person name="Lo W.S."/>
            <person name="Chen L.L."/>
            <person name="Kuo C.H."/>
        </authorList>
    </citation>
    <scope>NUCLEOTIDE SEQUENCE [LARGE SCALE GENOMIC DNA]</scope>
    <source>
        <strain evidence="3 4">DF-1</strain>
    </source>
</reference>
<feature type="transmembrane region" description="Helical" evidence="2">
    <location>
        <begin position="49"/>
        <end position="74"/>
    </location>
</feature>
<dbReference type="RefSeq" id="WP_016339313.1">
    <property type="nucleotide sequence ID" value="NC_021280.1"/>
</dbReference>
<evidence type="ECO:0000256" key="2">
    <source>
        <dbReference type="SAM" id="Phobius"/>
    </source>
</evidence>
<gene>
    <name evidence="3" type="ORF">SCHRY_v1c09190</name>
</gene>
<keyword evidence="1" id="KW-0175">Coiled coil</keyword>
<dbReference type="STRING" id="1276227.SCHRY_v1c09190"/>
<feature type="transmembrane region" description="Helical" evidence="2">
    <location>
        <begin position="12"/>
        <end position="37"/>
    </location>
</feature>
<keyword evidence="4" id="KW-1185">Reference proteome</keyword>
<dbReference type="KEGG" id="scr:SCHRY_v1c09190"/>
<feature type="coiled-coil region" evidence="1">
    <location>
        <begin position="155"/>
        <end position="189"/>
    </location>
</feature>
<keyword evidence="2" id="KW-1133">Transmembrane helix</keyword>
<name>R4U2A9_9MOLU</name>
<sequence length="191" mass="22279">MKKFNWEKFLQVFLVIFPITIGTILPILNLLNVFIFNKKVNTNMTTHEIIDIVSAIIVPTLVVIISVIFIWIILKIKNNNINNNNAKNLEKIIGTGEGENLRKIVNDNTLKLIHGHNKITEILLILKDRSDYYEKNKITENIVNNYDDIDNTIIRIKLKLKIDELEKENKTLKLENQKLSKQLENNDKQTF</sequence>
<dbReference type="PATRIC" id="fig|1276227.3.peg.925"/>
<dbReference type="CDD" id="cd14686">
    <property type="entry name" value="bZIP"/>
    <property type="match status" value="1"/>
</dbReference>